<keyword evidence="5" id="KW-1185">Reference proteome</keyword>
<keyword evidence="1" id="KW-0805">Transcription regulation</keyword>
<evidence type="ECO:0000313" key="5">
    <source>
        <dbReference type="Proteomes" id="UP000018731"/>
    </source>
</evidence>
<dbReference type="SUPFAM" id="SSF46785">
    <property type="entry name" value="Winged helix' DNA-binding domain"/>
    <property type="match status" value="1"/>
</dbReference>
<gene>
    <name evidence="4" type="ORF">HMPREF2086_00110</name>
</gene>
<keyword evidence="2" id="KW-0804">Transcription</keyword>
<evidence type="ECO:0000256" key="1">
    <source>
        <dbReference type="ARBA" id="ARBA00023015"/>
    </source>
</evidence>
<dbReference type="GO" id="GO:0003700">
    <property type="term" value="F:DNA-binding transcription factor activity"/>
    <property type="evidence" value="ECO:0007669"/>
    <property type="project" value="InterPro"/>
</dbReference>
<comment type="caution">
    <text evidence="4">The sequence shown here is derived from an EMBL/GenBank/DDBJ whole genome shotgun (WGS) entry which is preliminary data.</text>
</comment>
<dbReference type="InterPro" id="IPR013196">
    <property type="entry name" value="HTH_11"/>
</dbReference>
<dbReference type="EMBL" id="AZJI01000001">
    <property type="protein sequence ID" value="ETD24776.1"/>
    <property type="molecule type" value="Genomic_DNA"/>
</dbReference>
<dbReference type="PROSITE" id="PS51000">
    <property type="entry name" value="HTH_DEOR_2"/>
    <property type="match status" value="1"/>
</dbReference>
<dbReference type="PATRIC" id="fig|1357400.3.peg.158"/>
<name>V8CDG7_9HELI</name>
<evidence type="ECO:0000313" key="4">
    <source>
        <dbReference type="EMBL" id="ETD24776.1"/>
    </source>
</evidence>
<evidence type="ECO:0000256" key="2">
    <source>
        <dbReference type="ARBA" id="ARBA00023163"/>
    </source>
</evidence>
<feature type="domain" description="HTH deoR-type" evidence="3">
    <location>
        <begin position="5"/>
        <end position="54"/>
    </location>
</feature>
<dbReference type="InterPro" id="IPR036388">
    <property type="entry name" value="WH-like_DNA-bd_sf"/>
</dbReference>
<evidence type="ECO:0000259" key="3">
    <source>
        <dbReference type="PROSITE" id="PS51000"/>
    </source>
</evidence>
<reference evidence="4 5" key="1">
    <citation type="journal article" date="2014" name="Genome Announc.">
        <title>Draft genome sequences of six enterohepatic helicobacter species isolated from humans and one from rhesus macaques.</title>
        <authorList>
            <person name="Shen Z."/>
            <person name="Sheh A."/>
            <person name="Young S.K."/>
            <person name="Abouelliel A."/>
            <person name="Ward D.V."/>
            <person name="Earl A.M."/>
            <person name="Fox J.G."/>
        </authorList>
    </citation>
    <scope>NUCLEOTIDE SEQUENCE [LARGE SCALE GENOMIC DNA]</scope>
    <source>
        <strain evidence="4 5">MIT 99-5501</strain>
    </source>
</reference>
<dbReference type="Gene3D" id="1.10.10.10">
    <property type="entry name" value="Winged helix-like DNA-binding domain superfamily/Winged helix DNA-binding domain"/>
    <property type="match status" value="1"/>
</dbReference>
<accession>V8CDG7</accession>
<dbReference type="STRING" id="1357400.HMPREF2086_00110"/>
<dbReference type="RefSeq" id="WP_023926778.1">
    <property type="nucleotide sequence ID" value="NZ_KI669454.1"/>
</dbReference>
<dbReference type="InterPro" id="IPR036390">
    <property type="entry name" value="WH_DNA-bd_sf"/>
</dbReference>
<protein>
    <recommendedName>
        <fullName evidence="3">HTH deoR-type domain-containing protein</fullName>
    </recommendedName>
</protein>
<dbReference type="AlphaFoldDB" id="V8CDG7"/>
<proteinExistence type="predicted"/>
<sequence>MNSPRTTRINLLYERLKSANGARLGELAKELGVSTKTLQRDFKELQKLGAYKVG</sequence>
<dbReference type="Proteomes" id="UP000018731">
    <property type="component" value="Unassembled WGS sequence"/>
</dbReference>
<dbReference type="OrthoDB" id="3171994at2"/>
<dbReference type="InterPro" id="IPR001034">
    <property type="entry name" value="DeoR_HTH"/>
</dbReference>
<organism evidence="4 5">
    <name type="scientific">Helicobacter macacae MIT 99-5501</name>
    <dbReference type="NCBI Taxonomy" id="1357400"/>
    <lineage>
        <taxon>Bacteria</taxon>
        <taxon>Pseudomonadati</taxon>
        <taxon>Campylobacterota</taxon>
        <taxon>Epsilonproteobacteria</taxon>
        <taxon>Campylobacterales</taxon>
        <taxon>Helicobacteraceae</taxon>
        <taxon>Helicobacter</taxon>
    </lineage>
</organism>
<dbReference type="HOGENOM" id="CLU_3044073_0_0_7"/>
<dbReference type="Pfam" id="PF08279">
    <property type="entry name" value="HTH_11"/>
    <property type="match status" value="1"/>
</dbReference>